<evidence type="ECO:0000313" key="2">
    <source>
        <dbReference type="Proteomes" id="UP000012589"/>
    </source>
</evidence>
<dbReference type="HOGENOM" id="CLU_2522596_0_0_9"/>
<comment type="caution">
    <text evidence="1">The sequence shown here is derived from an EMBL/GenBank/DDBJ whole genome shotgun (WGS) entry which is preliminary data.</text>
</comment>
<sequence>MARGGGETALNAYDILLGYGIDICCFISGTIDCENRKIFRKPITGRMQAEVKWERLILIDADAKNSAWGFGHTNMSSYLGVKRN</sequence>
<dbReference type="EMBL" id="AQFT01000038">
    <property type="protein sequence ID" value="EMZ33911.1"/>
    <property type="molecule type" value="Genomic_DNA"/>
</dbReference>
<dbReference type="STRING" id="1235802.C823_01192"/>
<gene>
    <name evidence="1" type="ORF">C823_01192</name>
</gene>
<protein>
    <submittedName>
        <fullName evidence="1">Uncharacterized protein</fullName>
    </submittedName>
</protein>
<dbReference type="AlphaFoldDB" id="N2B0K1"/>
<reference evidence="1 2" key="1">
    <citation type="journal article" date="2014" name="Genome Announc.">
        <title>Draft genome sequences of the altered schaedler flora, a defined bacterial community from gnotobiotic mice.</title>
        <authorList>
            <person name="Wannemuehler M.J."/>
            <person name="Overstreet A.M."/>
            <person name="Ward D.V."/>
            <person name="Phillips G.J."/>
        </authorList>
    </citation>
    <scope>NUCLEOTIDE SEQUENCE [LARGE SCALE GENOMIC DNA]</scope>
    <source>
        <strain evidence="1 2">ASF492</strain>
    </source>
</reference>
<evidence type="ECO:0000313" key="1">
    <source>
        <dbReference type="EMBL" id="EMZ33911.1"/>
    </source>
</evidence>
<dbReference type="PATRIC" id="fig|1235802.3.peg.1277"/>
<organism evidence="1 2">
    <name type="scientific">Eubacterium plexicaudatum ASF492</name>
    <dbReference type="NCBI Taxonomy" id="1235802"/>
    <lineage>
        <taxon>Bacteria</taxon>
        <taxon>Bacillati</taxon>
        <taxon>Bacillota</taxon>
        <taxon>Clostridia</taxon>
        <taxon>Eubacteriales</taxon>
        <taxon>Eubacteriaceae</taxon>
        <taxon>Eubacterium</taxon>
    </lineage>
</organism>
<keyword evidence="2" id="KW-1185">Reference proteome</keyword>
<name>N2B0K1_9FIRM</name>
<proteinExistence type="predicted"/>
<accession>N2B0K1</accession>
<dbReference type="Proteomes" id="UP000012589">
    <property type="component" value="Unassembled WGS sequence"/>
</dbReference>